<evidence type="ECO:0000313" key="2">
    <source>
        <dbReference type="EMBL" id="QDU32636.1"/>
    </source>
</evidence>
<sequence length="169" mass="18672">MCDGDIGRQFQMVKTIGLLGVHCVVVMGLSPWAFMTVMGLFNPAVYGEDFPWLLVPLVSLPAAIIGQLFIFYLTVPLGIALWLLHLGLWRVLLRFEEGYWAVRACYLAYWLVIGVILAEFLDAFASLEMTFTATLTAGAMSGLVAAGTVLGVRKLVRKVEWAMREKNAA</sequence>
<keyword evidence="1" id="KW-0812">Transmembrane</keyword>
<protein>
    <submittedName>
        <fullName evidence="2">Uncharacterized protein</fullName>
    </submittedName>
</protein>
<proteinExistence type="predicted"/>
<keyword evidence="3" id="KW-1185">Reference proteome</keyword>
<dbReference type="EMBL" id="CP036425">
    <property type="protein sequence ID" value="QDU32636.1"/>
    <property type="molecule type" value="Genomic_DNA"/>
</dbReference>
<dbReference type="KEGG" id="pcor:KS4_06700"/>
<feature type="transmembrane region" description="Helical" evidence="1">
    <location>
        <begin position="133"/>
        <end position="156"/>
    </location>
</feature>
<accession>A0A517YQX4</accession>
<evidence type="ECO:0000313" key="3">
    <source>
        <dbReference type="Proteomes" id="UP000317369"/>
    </source>
</evidence>
<gene>
    <name evidence="2" type="ORF">KS4_06700</name>
</gene>
<keyword evidence="1" id="KW-0472">Membrane</keyword>
<dbReference type="AlphaFoldDB" id="A0A517YQX4"/>
<keyword evidence="1" id="KW-1133">Transmembrane helix</keyword>
<organism evidence="2 3">
    <name type="scientific">Poriferisphaera corsica</name>
    <dbReference type="NCBI Taxonomy" id="2528020"/>
    <lineage>
        <taxon>Bacteria</taxon>
        <taxon>Pseudomonadati</taxon>
        <taxon>Planctomycetota</taxon>
        <taxon>Phycisphaerae</taxon>
        <taxon>Phycisphaerales</taxon>
        <taxon>Phycisphaeraceae</taxon>
        <taxon>Poriferisphaera</taxon>
    </lineage>
</organism>
<feature type="transmembrane region" description="Helical" evidence="1">
    <location>
        <begin position="100"/>
        <end position="121"/>
    </location>
</feature>
<name>A0A517YQX4_9BACT</name>
<feature type="transmembrane region" description="Helical" evidence="1">
    <location>
        <begin position="16"/>
        <end position="41"/>
    </location>
</feature>
<reference evidence="2 3" key="1">
    <citation type="submission" date="2019-02" db="EMBL/GenBank/DDBJ databases">
        <title>Deep-cultivation of Planctomycetes and their phenomic and genomic characterization uncovers novel biology.</title>
        <authorList>
            <person name="Wiegand S."/>
            <person name="Jogler M."/>
            <person name="Boedeker C."/>
            <person name="Pinto D."/>
            <person name="Vollmers J."/>
            <person name="Rivas-Marin E."/>
            <person name="Kohn T."/>
            <person name="Peeters S.H."/>
            <person name="Heuer A."/>
            <person name="Rast P."/>
            <person name="Oberbeckmann S."/>
            <person name="Bunk B."/>
            <person name="Jeske O."/>
            <person name="Meyerdierks A."/>
            <person name="Storesund J.E."/>
            <person name="Kallscheuer N."/>
            <person name="Luecker S."/>
            <person name="Lage O.M."/>
            <person name="Pohl T."/>
            <person name="Merkel B.J."/>
            <person name="Hornburger P."/>
            <person name="Mueller R.-W."/>
            <person name="Bruemmer F."/>
            <person name="Labrenz M."/>
            <person name="Spormann A.M."/>
            <person name="Op den Camp H."/>
            <person name="Overmann J."/>
            <person name="Amann R."/>
            <person name="Jetten M.S.M."/>
            <person name="Mascher T."/>
            <person name="Medema M.H."/>
            <person name="Devos D.P."/>
            <person name="Kaster A.-K."/>
            <person name="Ovreas L."/>
            <person name="Rohde M."/>
            <person name="Galperin M.Y."/>
            <person name="Jogler C."/>
        </authorList>
    </citation>
    <scope>NUCLEOTIDE SEQUENCE [LARGE SCALE GENOMIC DNA]</scope>
    <source>
        <strain evidence="2 3">KS4</strain>
    </source>
</reference>
<dbReference type="Proteomes" id="UP000317369">
    <property type="component" value="Chromosome"/>
</dbReference>
<feature type="transmembrane region" description="Helical" evidence="1">
    <location>
        <begin position="61"/>
        <end position="88"/>
    </location>
</feature>
<evidence type="ECO:0000256" key="1">
    <source>
        <dbReference type="SAM" id="Phobius"/>
    </source>
</evidence>